<gene>
    <name evidence="1" type="ORF">LS81_008660</name>
</gene>
<dbReference type="EMBL" id="JRPL02000025">
    <property type="protein sequence ID" value="TLD81300.1"/>
    <property type="molecule type" value="Genomic_DNA"/>
</dbReference>
<dbReference type="AlphaFoldDB" id="A0A4U8S639"/>
<evidence type="ECO:0000313" key="2">
    <source>
        <dbReference type="Proteomes" id="UP000029878"/>
    </source>
</evidence>
<comment type="caution">
    <text evidence="1">The sequence shown here is derived from an EMBL/GenBank/DDBJ whole genome shotgun (WGS) entry which is preliminary data.</text>
</comment>
<organism evidence="1 2">
    <name type="scientific">Helicobacter trogontum</name>
    <dbReference type="NCBI Taxonomy" id="50960"/>
    <lineage>
        <taxon>Bacteria</taxon>
        <taxon>Pseudomonadati</taxon>
        <taxon>Campylobacterota</taxon>
        <taxon>Epsilonproteobacteria</taxon>
        <taxon>Campylobacterales</taxon>
        <taxon>Helicobacteraceae</taxon>
        <taxon>Helicobacter</taxon>
    </lineage>
</organism>
<evidence type="ECO:0000313" key="1">
    <source>
        <dbReference type="EMBL" id="TLD81300.1"/>
    </source>
</evidence>
<evidence type="ECO:0008006" key="3">
    <source>
        <dbReference type="Google" id="ProtNLM"/>
    </source>
</evidence>
<protein>
    <recommendedName>
        <fullName evidence="3">DNA methyltransferase</fullName>
    </recommendedName>
</protein>
<dbReference type="OrthoDB" id="5328711at2"/>
<accession>A0A4U8S639</accession>
<proteinExistence type="predicted"/>
<reference evidence="1 2" key="1">
    <citation type="journal article" date="2014" name="Genome Announc.">
        <title>Draft genome sequences of eight enterohepatic helicobacter species isolated from both laboratory and wild rodents.</title>
        <authorList>
            <person name="Sheh A."/>
            <person name="Shen Z."/>
            <person name="Fox J.G."/>
        </authorList>
    </citation>
    <scope>NUCLEOTIDE SEQUENCE [LARGE SCALE GENOMIC DNA]</scope>
    <source>
        <strain evidence="1 2">ATCC 700114</strain>
    </source>
</reference>
<dbReference type="RefSeq" id="WP_138069896.1">
    <property type="nucleotide sequence ID" value="NZ_FZNG01000010.1"/>
</dbReference>
<name>A0A4U8S639_9HELI</name>
<sequence length="73" mass="8727">MRYLFFMLIPLSFISCARETEIRYKEVFIPSKCEIVKRHRPDTNGSVLEQIIKLLGYIELLEKDIKICRGEYE</sequence>
<dbReference type="PROSITE" id="PS51257">
    <property type="entry name" value="PROKAR_LIPOPROTEIN"/>
    <property type="match status" value="1"/>
</dbReference>
<dbReference type="Proteomes" id="UP000029878">
    <property type="component" value="Unassembled WGS sequence"/>
</dbReference>